<comment type="caution">
    <text evidence="1">The sequence shown here is derived from an EMBL/GenBank/DDBJ whole genome shotgun (WGS) entry which is preliminary data.</text>
</comment>
<name>A0A8H4FFJ0_COLGL</name>
<organism evidence="1 2">
    <name type="scientific">Colletotrichum gloeosporioides</name>
    <name type="common">Anthracnose fungus</name>
    <name type="synonym">Glomerella cingulata</name>
    <dbReference type="NCBI Taxonomy" id="474922"/>
    <lineage>
        <taxon>Eukaryota</taxon>
        <taxon>Fungi</taxon>
        <taxon>Dikarya</taxon>
        <taxon>Ascomycota</taxon>
        <taxon>Pezizomycotina</taxon>
        <taxon>Sordariomycetes</taxon>
        <taxon>Hypocreomycetidae</taxon>
        <taxon>Glomerellales</taxon>
        <taxon>Glomerellaceae</taxon>
        <taxon>Colletotrichum</taxon>
        <taxon>Colletotrichum gloeosporioides species complex</taxon>
    </lineage>
</organism>
<dbReference type="GeneID" id="69022451"/>
<reference evidence="1" key="2">
    <citation type="submission" date="2020-03" db="EMBL/GenBank/DDBJ databases">
        <authorList>
            <person name="Fu F.-F."/>
            <person name="Chen J."/>
        </authorList>
    </citation>
    <scope>NUCLEOTIDE SEQUENCE</scope>
    <source>
        <strain evidence="1">Lc1</strain>
    </source>
</reference>
<gene>
    <name evidence="1" type="ORF">GCG54_00015347</name>
</gene>
<dbReference type="RefSeq" id="XP_045258319.1">
    <property type="nucleotide sequence ID" value="XM_045415146.1"/>
</dbReference>
<dbReference type="Proteomes" id="UP000613401">
    <property type="component" value="Unassembled WGS sequence"/>
</dbReference>
<accession>A0A8H4FFJ0</accession>
<evidence type="ECO:0000313" key="1">
    <source>
        <dbReference type="EMBL" id="KAF3799159.1"/>
    </source>
</evidence>
<protein>
    <submittedName>
        <fullName evidence="1">Uncharacterized protein</fullName>
    </submittedName>
</protein>
<dbReference type="AlphaFoldDB" id="A0A8H4FFJ0"/>
<evidence type="ECO:0000313" key="2">
    <source>
        <dbReference type="Proteomes" id="UP000613401"/>
    </source>
</evidence>
<proteinExistence type="predicted"/>
<dbReference type="EMBL" id="WVTB01000086">
    <property type="protein sequence ID" value="KAF3799159.1"/>
    <property type="molecule type" value="Genomic_DNA"/>
</dbReference>
<keyword evidence="2" id="KW-1185">Reference proteome</keyword>
<sequence>MALIPMSHPFSRSRMETAVNGFALLGSIYNTVEALGTNFSLVGDGTFYLDLAVPSTLYSNELSI</sequence>
<reference evidence="1" key="1">
    <citation type="journal article" date="2020" name="Phytopathology">
        <title>Genome sequence and comparative analysis of Colletotrichum gloeosporioides isolated from Liriodendron leaves.</title>
        <authorList>
            <person name="Fu F.F."/>
            <person name="Hao Z."/>
            <person name="Wang P."/>
            <person name="Lu Y."/>
            <person name="Xue L.J."/>
            <person name="Wei G."/>
            <person name="Tian Y."/>
            <person name="Baishi H."/>
            <person name="Xu H."/>
            <person name="Shi J."/>
            <person name="Cheng T."/>
            <person name="Wang G."/>
            <person name="Yi Y."/>
            <person name="Chen J."/>
        </authorList>
    </citation>
    <scope>NUCLEOTIDE SEQUENCE</scope>
    <source>
        <strain evidence="1">Lc1</strain>
    </source>
</reference>